<evidence type="ECO:0000256" key="2">
    <source>
        <dbReference type="ARBA" id="ARBA00004477"/>
    </source>
</evidence>
<dbReference type="OrthoDB" id="2020634at2759"/>
<keyword evidence="14" id="KW-0968">Cytoplasmic vesicle</keyword>
<evidence type="ECO:0000256" key="18">
    <source>
        <dbReference type="ARBA" id="ARBA00024631"/>
    </source>
</evidence>
<dbReference type="GO" id="GO:0000422">
    <property type="term" value="P:autophagy of mitochondrion"/>
    <property type="evidence" value="ECO:0007669"/>
    <property type="project" value="TreeGrafter"/>
</dbReference>
<evidence type="ECO:0000256" key="15">
    <source>
        <dbReference type="ARBA" id="ARBA00024479"/>
    </source>
</evidence>
<accession>A0A1V8SJ33</accession>
<sequence length="858" mass="98446">MLASRMLSRLLPVTEGDVSVYDSVRQDTGLDLESQGRPAMPFRDDDDDPENMLFEGHNAPAPFSDVALSPERRAVSRESGPSSGSRPRRLDPEQRQPADEDDDVPASLLLDEHETPSTRRGEPSTDRRATSRQKTEAQWRATQRQHKLHASQMPRQGQRRSSQAASGGQSGHPVQNNEAADAMWMYTNAANLDGFLREVYQYYTEHGVWSIIMSRAIDQLTENFLFSLTMFLSTCVDYSKIPSSKKTSEVLIPKCMANAGWIKNAALFGFIIYSCSKALNNLGGFRRLFLMRNFYHHVLGISDADIQTVSWVRVVDGLVRIQNANVATAVNAPRAKRYLEYTKPQQRMNAESIANRLMRKDNYYVALFNKDIVDFSLTIPFLGERQFYSKSLEWCFDFCLTNFIFDEQGTPRPFALEIKNRHALIENVRRRLRFAAIISVILAPWNIIRFCITYFFRYYIEFTRNPAKASARTFTPFAEWKIREFNELDHLFQRRLRQAYPFSSEYLKQFPKDKMNQLCRFVAFVSGAFAAVLTLATLFDTELFLTFEITPGRTAVFWLTIMVGIFGVAYGTLPDEYDTHDPVLHLREVLLYTHYMPAHWKDRLHSNEVRAEFATLYQMKIFIFFEEILSLVLAPLILLRNANHRSERIVDFFREHTVHVEGIGHQCNFAVFGFKKNQNIEDPTTMLQEPDGLRDDYFGLKDDKMAASVQNFAQYYSHHHHRNGRRALQTYQPPPAWPPMDLGPPDDAALHARTPARPHRSTLLDSRRLPSTFSPVQQARDRQSLARLPELQNDSRVSESRLMAQDSDLDDYDRAVGVGGVGESETDKEDEVGREGVLGMLAQFTRAKRKEGRGAVDI</sequence>
<dbReference type="PANTHER" id="PTHR13038">
    <property type="entry name" value="APG9 AUTOPHAGY 9"/>
    <property type="match status" value="1"/>
</dbReference>
<evidence type="ECO:0000256" key="17">
    <source>
        <dbReference type="ARBA" id="ARBA00024621"/>
    </source>
</evidence>
<evidence type="ECO:0000256" key="1">
    <source>
        <dbReference type="ARBA" id="ARBA00004439"/>
    </source>
</evidence>
<dbReference type="Proteomes" id="UP000192596">
    <property type="component" value="Unassembled WGS sequence"/>
</dbReference>
<feature type="transmembrane region" description="Helical" evidence="19">
    <location>
        <begin position="521"/>
        <end position="543"/>
    </location>
</feature>
<dbReference type="STRING" id="1507870.A0A1V8SJ33"/>
<proteinExistence type="inferred from homology"/>
<evidence type="ECO:0000313" key="21">
    <source>
        <dbReference type="EMBL" id="OQN99142.1"/>
    </source>
</evidence>
<evidence type="ECO:0000256" key="7">
    <source>
        <dbReference type="ARBA" id="ARBA00022448"/>
    </source>
</evidence>
<evidence type="ECO:0000256" key="10">
    <source>
        <dbReference type="ARBA" id="ARBA00023006"/>
    </source>
</evidence>
<dbReference type="GO" id="GO:0005789">
    <property type="term" value="C:endoplasmic reticulum membrane"/>
    <property type="evidence" value="ECO:0007669"/>
    <property type="project" value="UniProtKB-SubCell"/>
</dbReference>
<dbReference type="GO" id="GO:0005776">
    <property type="term" value="C:autophagosome"/>
    <property type="evidence" value="ECO:0007669"/>
    <property type="project" value="TreeGrafter"/>
</dbReference>
<feature type="region of interest" description="Disordered" evidence="20">
    <location>
        <begin position="774"/>
        <end position="834"/>
    </location>
</feature>
<feature type="compositionally biased region" description="Basic and acidic residues" evidence="20">
    <location>
        <begin position="110"/>
        <end position="137"/>
    </location>
</feature>
<evidence type="ECO:0000313" key="22">
    <source>
        <dbReference type="Proteomes" id="UP000192596"/>
    </source>
</evidence>
<organism evidence="21 22">
    <name type="scientific">Cryoendolithus antarcticus</name>
    <dbReference type="NCBI Taxonomy" id="1507870"/>
    <lineage>
        <taxon>Eukaryota</taxon>
        <taxon>Fungi</taxon>
        <taxon>Dikarya</taxon>
        <taxon>Ascomycota</taxon>
        <taxon>Pezizomycotina</taxon>
        <taxon>Dothideomycetes</taxon>
        <taxon>Dothideomycetidae</taxon>
        <taxon>Cladosporiales</taxon>
        <taxon>Cladosporiaceae</taxon>
        <taxon>Cryoendolithus</taxon>
    </lineage>
</organism>
<keyword evidence="8 19" id="KW-0812">Transmembrane</keyword>
<keyword evidence="7 19" id="KW-0813">Transport</keyword>
<dbReference type="GO" id="GO:0000139">
    <property type="term" value="C:Golgi membrane"/>
    <property type="evidence" value="ECO:0007669"/>
    <property type="project" value="UniProtKB-SubCell"/>
</dbReference>
<dbReference type="InterPro" id="IPR007241">
    <property type="entry name" value="Autophagy-rel_prot_9"/>
</dbReference>
<keyword evidence="11" id="KW-0333">Golgi apparatus</keyword>
<gene>
    <name evidence="21" type="ORF">B0A48_14991</name>
</gene>
<dbReference type="FunCoup" id="A0A1V8SJ33">
    <property type="interactions" value="387"/>
</dbReference>
<dbReference type="GO" id="GO:0006869">
    <property type="term" value="P:lipid transport"/>
    <property type="evidence" value="ECO:0007669"/>
    <property type="project" value="UniProtKB-KW"/>
</dbReference>
<dbReference type="EMBL" id="NAJO01000041">
    <property type="protein sequence ID" value="OQN99142.1"/>
    <property type="molecule type" value="Genomic_DNA"/>
</dbReference>
<feature type="region of interest" description="Disordered" evidence="20">
    <location>
        <begin position="27"/>
        <end position="175"/>
    </location>
</feature>
<evidence type="ECO:0000256" key="9">
    <source>
        <dbReference type="ARBA" id="ARBA00022989"/>
    </source>
</evidence>
<dbReference type="GO" id="GO:0034497">
    <property type="term" value="P:protein localization to phagophore assembly site"/>
    <property type="evidence" value="ECO:0007669"/>
    <property type="project" value="TreeGrafter"/>
</dbReference>
<evidence type="ECO:0000256" key="8">
    <source>
        <dbReference type="ARBA" id="ARBA00022692"/>
    </source>
</evidence>
<comment type="caution">
    <text evidence="21">The sequence shown here is derived from an EMBL/GenBank/DDBJ whole genome shotgun (WGS) entry which is preliminary data.</text>
</comment>
<dbReference type="GO" id="GO:0034727">
    <property type="term" value="P:piecemeal microautophagy of the nucleus"/>
    <property type="evidence" value="ECO:0007669"/>
    <property type="project" value="TreeGrafter"/>
</dbReference>
<dbReference type="InParanoid" id="A0A1V8SJ33"/>
<dbReference type="GO" id="GO:0030659">
    <property type="term" value="C:cytoplasmic vesicle membrane"/>
    <property type="evidence" value="ECO:0007669"/>
    <property type="project" value="UniProtKB-SubCell"/>
</dbReference>
<keyword evidence="13 19" id="KW-0472">Membrane</keyword>
<dbReference type="GO" id="GO:0034045">
    <property type="term" value="C:phagophore assembly site membrane"/>
    <property type="evidence" value="ECO:0007669"/>
    <property type="project" value="UniProtKB-SubCell"/>
</dbReference>
<keyword evidence="22" id="KW-1185">Reference proteome</keyword>
<evidence type="ECO:0000256" key="20">
    <source>
        <dbReference type="SAM" id="MobiDB-lite"/>
    </source>
</evidence>
<evidence type="ECO:0000256" key="6">
    <source>
        <dbReference type="ARBA" id="ARBA00018074"/>
    </source>
</evidence>
<comment type="catalytic activity">
    <reaction evidence="17">
        <text>a 1,2-diacyl-sn-glycero-3-phospho-(1D-myo-inositol-3-phosphate)(in) = a 1,2-diacyl-sn-glycero-3-phospho-(1D-myo-inositol-3-phosphate)(out)</text>
        <dbReference type="Rhea" id="RHEA:67920"/>
        <dbReference type="ChEBI" id="CHEBI:58088"/>
    </reaction>
</comment>
<evidence type="ECO:0000256" key="16">
    <source>
        <dbReference type="ARBA" id="ARBA00024615"/>
    </source>
</evidence>
<evidence type="ECO:0000256" key="14">
    <source>
        <dbReference type="ARBA" id="ARBA00023329"/>
    </source>
</evidence>
<evidence type="ECO:0000256" key="11">
    <source>
        <dbReference type="ARBA" id="ARBA00023034"/>
    </source>
</evidence>
<feature type="compositionally biased region" description="Low complexity" evidence="20">
    <location>
        <begin position="155"/>
        <end position="167"/>
    </location>
</feature>
<comment type="catalytic activity">
    <reaction evidence="16">
        <text>a 1,2-diacyl-sn-glycero-3-phosphoethanolamine(in) = a 1,2-diacyl-sn-glycero-3-phosphoethanolamine(out)</text>
        <dbReference type="Rhea" id="RHEA:38895"/>
        <dbReference type="ChEBI" id="CHEBI:64612"/>
    </reaction>
</comment>
<evidence type="ECO:0000256" key="19">
    <source>
        <dbReference type="RuleBase" id="RU364027"/>
    </source>
</evidence>
<evidence type="ECO:0000256" key="12">
    <source>
        <dbReference type="ARBA" id="ARBA00023055"/>
    </source>
</evidence>
<protein>
    <recommendedName>
        <fullName evidence="6 19">Autophagy-related protein 9</fullName>
    </recommendedName>
</protein>
<keyword evidence="12 19" id="KW-0445">Lipid transport</keyword>
<dbReference type="Pfam" id="PF04109">
    <property type="entry name" value="ATG9"/>
    <property type="match status" value="1"/>
</dbReference>
<comment type="function">
    <text evidence="19">Phospholipid scramblase involved in autophagy. Cycles between the preautophagosomal structure/phagophore assembly site (PAS) and the cytoplasmic vesicle pool and supplies membrane for the growing autophagosome. Lipid scramblase activity plays a key role in preautophagosomal structure/phagophore assembly by distributing the phospholipids that arrive through ATG2 from the cytoplasmic to the luminal leaflet of the bilayer, thereby driving autophagosomal membrane expansion.</text>
</comment>
<name>A0A1V8SJ33_9PEZI</name>
<feature type="transmembrane region" description="Helical" evidence="19">
    <location>
        <begin position="621"/>
        <end position="639"/>
    </location>
</feature>
<dbReference type="PANTHER" id="PTHR13038:SF10">
    <property type="entry name" value="AUTOPHAGY-RELATED PROTEIN 9"/>
    <property type="match status" value="1"/>
</dbReference>
<feature type="transmembrane region" description="Helical" evidence="19">
    <location>
        <begin position="434"/>
        <end position="456"/>
    </location>
</feature>
<evidence type="ECO:0000256" key="4">
    <source>
        <dbReference type="ARBA" id="ARBA00004653"/>
    </source>
</evidence>
<evidence type="ECO:0000256" key="13">
    <source>
        <dbReference type="ARBA" id="ARBA00023136"/>
    </source>
</evidence>
<keyword evidence="10 19" id="KW-0072">Autophagy</keyword>
<reference evidence="22" key="1">
    <citation type="submission" date="2017-03" db="EMBL/GenBank/DDBJ databases">
        <title>Genomes of endolithic fungi from Antarctica.</title>
        <authorList>
            <person name="Coleine C."/>
            <person name="Masonjones S."/>
            <person name="Stajich J.E."/>
        </authorList>
    </citation>
    <scope>NUCLEOTIDE SEQUENCE [LARGE SCALE GENOMIC DNA]</scope>
    <source>
        <strain evidence="22">CCFEE 5527</strain>
    </source>
</reference>
<keyword evidence="9 19" id="KW-1133">Transmembrane helix</keyword>
<dbReference type="GO" id="GO:0061709">
    <property type="term" value="P:reticulophagy"/>
    <property type="evidence" value="ECO:0007669"/>
    <property type="project" value="TreeGrafter"/>
</dbReference>
<comment type="catalytic activity">
    <reaction evidence="15">
        <text>a 1,2-diacyl-sn-glycero-3-phospho-L-serine(in) = a 1,2-diacyl-sn-glycero-3-phospho-L-serine(out)</text>
        <dbReference type="Rhea" id="RHEA:38663"/>
        <dbReference type="ChEBI" id="CHEBI:57262"/>
    </reaction>
</comment>
<feature type="compositionally biased region" description="Basic and acidic residues" evidence="20">
    <location>
        <begin position="88"/>
        <end position="98"/>
    </location>
</feature>
<comment type="caution">
    <text evidence="19">Lacks conserved residue(s) required for the propagation of feature annotation.</text>
</comment>
<comment type="catalytic activity">
    <reaction evidence="18">
        <text>a 1,2-diacyl-sn-glycero-3-phosphocholine(in) = a 1,2-diacyl-sn-glycero-3-phosphocholine(out)</text>
        <dbReference type="Rhea" id="RHEA:38571"/>
        <dbReference type="ChEBI" id="CHEBI:57643"/>
    </reaction>
</comment>
<evidence type="ECO:0000256" key="5">
    <source>
        <dbReference type="ARBA" id="ARBA00006185"/>
    </source>
</evidence>
<comment type="similarity">
    <text evidence="5 19">Belongs to the ATG9 family.</text>
</comment>
<feature type="transmembrane region" description="Helical" evidence="19">
    <location>
        <begin position="555"/>
        <end position="573"/>
    </location>
</feature>
<dbReference type="AlphaFoldDB" id="A0A1V8SJ33"/>
<comment type="subcellular location">
    <subcellularLocation>
        <location evidence="1">Cytoplasmic vesicle membrane</location>
        <topology evidence="1">Multi-pass membrane protein</topology>
    </subcellularLocation>
    <subcellularLocation>
        <location evidence="2">Endoplasmic reticulum membrane</location>
        <topology evidence="2">Multi-pass membrane protein</topology>
    </subcellularLocation>
    <subcellularLocation>
        <location evidence="4">Golgi apparatus membrane</location>
        <topology evidence="4">Multi-pass membrane protein</topology>
    </subcellularLocation>
    <subcellularLocation>
        <location evidence="3 19">Preautophagosomal structure membrane</location>
        <topology evidence="3 19">Multi-pass membrane protein</topology>
    </subcellularLocation>
</comment>
<evidence type="ECO:0000256" key="3">
    <source>
        <dbReference type="ARBA" id="ARBA00004511"/>
    </source>
</evidence>